<dbReference type="Pfam" id="PF17863">
    <property type="entry name" value="AAA_lid_2"/>
    <property type="match status" value="1"/>
</dbReference>
<dbReference type="InterPro" id="IPR050764">
    <property type="entry name" value="CbbQ/NirQ/NorQ/GpvN"/>
</dbReference>
<dbReference type="PANTHER" id="PTHR42759:SF5">
    <property type="entry name" value="METHANOL DEHYDROGENASE REGULATOR"/>
    <property type="match status" value="1"/>
</dbReference>
<dbReference type="CDD" id="cd00009">
    <property type="entry name" value="AAA"/>
    <property type="match status" value="1"/>
</dbReference>
<evidence type="ECO:0000259" key="2">
    <source>
        <dbReference type="Pfam" id="PF17863"/>
    </source>
</evidence>
<dbReference type="PANTHER" id="PTHR42759">
    <property type="entry name" value="MOXR FAMILY PROTEIN"/>
    <property type="match status" value="1"/>
</dbReference>
<proteinExistence type="predicted"/>
<evidence type="ECO:0000313" key="4">
    <source>
        <dbReference type="Proteomes" id="UP000076603"/>
    </source>
</evidence>
<organism evidence="3 4">
    <name type="scientific">Clostridium magnum DSM 2767</name>
    <dbReference type="NCBI Taxonomy" id="1121326"/>
    <lineage>
        <taxon>Bacteria</taxon>
        <taxon>Bacillati</taxon>
        <taxon>Bacillota</taxon>
        <taxon>Clostridia</taxon>
        <taxon>Eubacteriales</taxon>
        <taxon>Clostridiaceae</taxon>
        <taxon>Clostridium</taxon>
    </lineage>
</organism>
<dbReference type="InterPro" id="IPR041628">
    <property type="entry name" value="ChlI/MoxR_AAA_lid"/>
</dbReference>
<dbReference type="Gene3D" id="1.10.8.80">
    <property type="entry name" value="Magnesium chelatase subunit I, C-Terminal domain"/>
    <property type="match status" value="1"/>
</dbReference>
<dbReference type="GO" id="GO:0005524">
    <property type="term" value="F:ATP binding"/>
    <property type="evidence" value="ECO:0007669"/>
    <property type="project" value="InterPro"/>
</dbReference>
<dbReference type="Proteomes" id="UP000076603">
    <property type="component" value="Unassembled WGS sequence"/>
</dbReference>
<evidence type="ECO:0000313" key="3">
    <source>
        <dbReference type="EMBL" id="KZL92272.1"/>
    </source>
</evidence>
<dbReference type="EMBL" id="LWAE01000002">
    <property type="protein sequence ID" value="KZL92272.1"/>
    <property type="molecule type" value="Genomic_DNA"/>
</dbReference>
<feature type="domain" description="ChlI/MoxR AAA lid" evidence="2">
    <location>
        <begin position="228"/>
        <end position="298"/>
    </location>
</feature>
<dbReference type="OrthoDB" id="9808397at2"/>
<reference evidence="3 4" key="1">
    <citation type="submission" date="2016-04" db="EMBL/GenBank/DDBJ databases">
        <title>Genome sequence of Clostridium magnum DSM 2767.</title>
        <authorList>
            <person name="Poehlein A."/>
            <person name="Uhlig R."/>
            <person name="Fischer R."/>
            <person name="Bahl H."/>
            <person name="Daniel R."/>
        </authorList>
    </citation>
    <scope>NUCLEOTIDE SEQUENCE [LARGE SCALE GENOMIC DNA]</scope>
    <source>
        <strain evidence="3 4">DSM 2767</strain>
    </source>
</reference>
<name>A0A161YNI4_9CLOT</name>
<evidence type="ECO:0000259" key="1">
    <source>
        <dbReference type="Pfam" id="PF07726"/>
    </source>
</evidence>
<dbReference type="PATRIC" id="fig|1121326.3.peg.2072"/>
<keyword evidence="4" id="KW-1185">Reference proteome</keyword>
<dbReference type="STRING" id="1121326.CLMAG_20810"/>
<dbReference type="SUPFAM" id="SSF52540">
    <property type="entry name" value="P-loop containing nucleoside triphosphate hydrolases"/>
    <property type="match status" value="1"/>
</dbReference>
<dbReference type="PIRSF" id="PIRSF002849">
    <property type="entry name" value="AAA_ATPase_chaperone_MoxR_prd"/>
    <property type="match status" value="1"/>
</dbReference>
<dbReference type="RefSeq" id="WP_066621620.1">
    <property type="nucleotide sequence ID" value="NZ_FQXL01000004.1"/>
</dbReference>
<protein>
    <submittedName>
        <fullName evidence="3">Replication factor C small subunit</fullName>
    </submittedName>
</protein>
<dbReference type="AlphaFoldDB" id="A0A161YNI4"/>
<accession>A0A161YNI4</accession>
<sequence length="310" mass="34505">MDKRAEKIIAEVRKVIKGKDDVVEKILTVIFADGHILLEDVPGVGKTSMAVAFSKAMSLDYHRVQFTYDTMASDIVGFSVYNKKNDSFEYKQGAAFCNLFLADEINRTSPKTQAALLEVMEEGRVTVDGVTRKIPEPFICIATQNPTGSAGTQNLPESQLDRFMVRLTMGYPSLESQIDIVKNRQAGDPMNTVSPVISLEELLEIKQDVQKIFVSDDVIRFGIELCEATRKMDMVELGVSPRAALALIQLGKANALLKSRDYVIPEDIKSIFIDVCRHRLILKPQAKIKKETVENVLESVLDKIKAPAIV</sequence>
<dbReference type="Pfam" id="PF07726">
    <property type="entry name" value="AAA_3"/>
    <property type="match status" value="1"/>
</dbReference>
<feature type="domain" description="ATPase AAA-3" evidence="1">
    <location>
        <begin position="35"/>
        <end position="165"/>
    </location>
</feature>
<dbReference type="InterPro" id="IPR027417">
    <property type="entry name" value="P-loop_NTPase"/>
</dbReference>
<dbReference type="GO" id="GO:0016887">
    <property type="term" value="F:ATP hydrolysis activity"/>
    <property type="evidence" value="ECO:0007669"/>
    <property type="project" value="InterPro"/>
</dbReference>
<dbReference type="InterPro" id="IPR011703">
    <property type="entry name" value="ATPase_AAA-3"/>
</dbReference>
<gene>
    <name evidence="3" type="ORF">CLMAG_20810</name>
</gene>
<comment type="caution">
    <text evidence="3">The sequence shown here is derived from an EMBL/GenBank/DDBJ whole genome shotgun (WGS) entry which is preliminary data.</text>
</comment>
<dbReference type="Gene3D" id="3.40.50.300">
    <property type="entry name" value="P-loop containing nucleotide triphosphate hydrolases"/>
    <property type="match status" value="1"/>
</dbReference>